<evidence type="ECO:0000256" key="8">
    <source>
        <dbReference type="ARBA" id="ARBA00022960"/>
    </source>
</evidence>
<keyword evidence="8" id="KW-0133">Cell shape</keyword>
<gene>
    <name evidence="16" type="ORF">MNBD_ALPHA01-333</name>
</gene>
<proteinExistence type="predicted"/>
<feature type="transmembrane region" description="Helical" evidence="13">
    <location>
        <begin position="17"/>
        <end position="37"/>
    </location>
</feature>
<dbReference type="GO" id="GO:0006508">
    <property type="term" value="P:proteolysis"/>
    <property type="evidence" value="ECO:0007669"/>
    <property type="project" value="UniProtKB-KW"/>
</dbReference>
<dbReference type="InterPro" id="IPR036138">
    <property type="entry name" value="PBP_dimer_sf"/>
</dbReference>
<evidence type="ECO:0000259" key="14">
    <source>
        <dbReference type="Pfam" id="PF00905"/>
    </source>
</evidence>
<dbReference type="GO" id="GO:0008360">
    <property type="term" value="P:regulation of cell shape"/>
    <property type="evidence" value="ECO:0007669"/>
    <property type="project" value="UniProtKB-KW"/>
</dbReference>
<dbReference type="EMBL" id="UOEJ01000002">
    <property type="protein sequence ID" value="VAV89492.1"/>
    <property type="molecule type" value="Genomic_DNA"/>
</dbReference>
<keyword evidence="7 16" id="KW-0378">Hydrolase</keyword>
<evidence type="ECO:0000256" key="9">
    <source>
        <dbReference type="ARBA" id="ARBA00022984"/>
    </source>
</evidence>
<dbReference type="Pfam" id="PF00905">
    <property type="entry name" value="Transpeptidase"/>
    <property type="match status" value="1"/>
</dbReference>
<keyword evidence="4" id="KW-0997">Cell inner membrane</keyword>
<dbReference type="FunFam" id="3.40.710.10:FF:000024">
    <property type="entry name" value="Penicillin-binding protein 2"/>
    <property type="match status" value="1"/>
</dbReference>
<evidence type="ECO:0000313" key="16">
    <source>
        <dbReference type="EMBL" id="VAV89492.1"/>
    </source>
</evidence>
<accession>A0A3B0RB30</accession>
<dbReference type="Pfam" id="PF03717">
    <property type="entry name" value="PBP_dimer"/>
    <property type="match status" value="1"/>
</dbReference>
<keyword evidence="5" id="KW-0645">Protease</keyword>
<evidence type="ECO:0000256" key="11">
    <source>
        <dbReference type="ARBA" id="ARBA00023136"/>
    </source>
</evidence>
<protein>
    <submittedName>
        <fullName evidence="16">Peptidoglycan D,D-transpeptidase MrdA</fullName>
        <ecNumber evidence="16">3.4.16.4</ecNumber>
    </submittedName>
</protein>
<dbReference type="GO" id="GO:0009252">
    <property type="term" value="P:peptidoglycan biosynthetic process"/>
    <property type="evidence" value="ECO:0007669"/>
    <property type="project" value="UniProtKB-KW"/>
</dbReference>
<dbReference type="PANTHER" id="PTHR30627">
    <property type="entry name" value="PEPTIDOGLYCAN D,D-TRANSPEPTIDASE"/>
    <property type="match status" value="1"/>
</dbReference>
<reference evidence="16" key="1">
    <citation type="submission" date="2018-06" db="EMBL/GenBank/DDBJ databases">
        <authorList>
            <person name="Zhirakovskaya E."/>
        </authorList>
    </citation>
    <scope>NUCLEOTIDE SEQUENCE</scope>
</reference>
<evidence type="ECO:0000256" key="3">
    <source>
        <dbReference type="ARBA" id="ARBA00022475"/>
    </source>
</evidence>
<evidence type="ECO:0000256" key="12">
    <source>
        <dbReference type="ARBA" id="ARBA00023316"/>
    </source>
</evidence>
<organism evidence="16">
    <name type="scientific">hydrothermal vent metagenome</name>
    <dbReference type="NCBI Taxonomy" id="652676"/>
    <lineage>
        <taxon>unclassified sequences</taxon>
        <taxon>metagenomes</taxon>
        <taxon>ecological metagenomes</taxon>
    </lineage>
</organism>
<dbReference type="InterPro" id="IPR050515">
    <property type="entry name" value="Beta-lactam/transpept"/>
</dbReference>
<dbReference type="NCBIfam" id="TIGR03423">
    <property type="entry name" value="pbp2_mrdA"/>
    <property type="match status" value="1"/>
</dbReference>
<keyword evidence="16" id="KW-0121">Carboxypeptidase</keyword>
<dbReference type="GO" id="GO:0009002">
    <property type="term" value="F:serine-type D-Ala-D-Ala carboxypeptidase activity"/>
    <property type="evidence" value="ECO:0007669"/>
    <property type="project" value="UniProtKB-EC"/>
</dbReference>
<evidence type="ECO:0000256" key="1">
    <source>
        <dbReference type="ARBA" id="ARBA00004167"/>
    </source>
</evidence>
<name>A0A3B0RB30_9ZZZZ</name>
<dbReference type="SUPFAM" id="SSF56601">
    <property type="entry name" value="beta-lactamase/transpeptidase-like"/>
    <property type="match status" value="1"/>
</dbReference>
<sequence>MVTASDDQKYKLFTRRAGLISGGMLILTSGLLGRMYFLQVVGQNQYKLLADKNRISLRLLAPERGKILDRNGHGLAINRTDYRVNIIPEQTESIEETLEALNIILPVSERQKRRILRSARRQRGFLPVTVAQNLDWETFARVNINIPDLPGIQPDMGITRYYPEKDLLAHIVGYVSSVNEREIGEDPLLELPGFKIGKNGMERILDLRLRGKAGNSRVEVNVMGRVIRELSRNDSIPGDILNLTIDRDIQKFTADRVRDESAAVVVMDVHTGEILALTSTPAFDPNDFNLGISQKKYDALLNDARKPLINKSVQGEYPPGSTFKMIVALAALEAGVIDEHETVFCNSTYEIGNTTKHCWKREGHGHVSMVEAIAGSCDVYFYEISGRVGIDRIHEMAERFGFGRKFGIDIPGEKSGLNPSKGWKLSNRGTRWQGGDTANVGIGQGDVLATPLQLCVMTARLVNGGKAVTPSILLSGEGSEITPPEKIPYDRRNMDIILKGMAAVINRPFGVAYAQRMTQEGMSFGGKTGSAQVRRISKLEREVRVRKNEEKPWKERDHALFVGYGPLENPRYAVSVIVEHGGGGAKKAAPIAKNVLEFIFNREKAQNRPTSDVGGKA</sequence>
<feature type="domain" description="Penicillin-binding protein dimerisation" evidence="15">
    <location>
        <begin position="61"/>
        <end position="230"/>
    </location>
</feature>
<dbReference type="GO" id="GO:0005886">
    <property type="term" value="C:plasma membrane"/>
    <property type="evidence" value="ECO:0007669"/>
    <property type="project" value="UniProtKB-SubCell"/>
</dbReference>
<dbReference type="SUPFAM" id="SSF56519">
    <property type="entry name" value="Penicillin binding protein dimerisation domain"/>
    <property type="match status" value="1"/>
</dbReference>
<evidence type="ECO:0000256" key="2">
    <source>
        <dbReference type="ARBA" id="ARBA00004236"/>
    </source>
</evidence>
<dbReference type="GO" id="GO:0071555">
    <property type="term" value="P:cell wall organization"/>
    <property type="evidence" value="ECO:0007669"/>
    <property type="project" value="UniProtKB-KW"/>
</dbReference>
<evidence type="ECO:0000256" key="5">
    <source>
        <dbReference type="ARBA" id="ARBA00022670"/>
    </source>
</evidence>
<dbReference type="Gene3D" id="3.90.1310.10">
    <property type="entry name" value="Penicillin-binding protein 2a (Domain 2)"/>
    <property type="match status" value="1"/>
</dbReference>
<evidence type="ECO:0000256" key="4">
    <source>
        <dbReference type="ARBA" id="ARBA00022519"/>
    </source>
</evidence>
<dbReference type="InterPro" id="IPR017790">
    <property type="entry name" value="Penicillin-binding_protein_2"/>
</dbReference>
<evidence type="ECO:0000256" key="13">
    <source>
        <dbReference type="SAM" id="Phobius"/>
    </source>
</evidence>
<evidence type="ECO:0000259" key="15">
    <source>
        <dbReference type="Pfam" id="PF03717"/>
    </source>
</evidence>
<dbReference type="InterPro" id="IPR012338">
    <property type="entry name" value="Beta-lactam/transpept-like"/>
</dbReference>
<evidence type="ECO:0000256" key="6">
    <source>
        <dbReference type="ARBA" id="ARBA00022692"/>
    </source>
</evidence>
<dbReference type="GO" id="GO:0008658">
    <property type="term" value="F:penicillin binding"/>
    <property type="evidence" value="ECO:0007669"/>
    <property type="project" value="InterPro"/>
</dbReference>
<dbReference type="InterPro" id="IPR005311">
    <property type="entry name" value="PBP_dimer"/>
</dbReference>
<keyword evidence="10 13" id="KW-1133">Transmembrane helix</keyword>
<dbReference type="Gene3D" id="3.30.1390.30">
    <property type="entry name" value="Penicillin-binding protein 2a, domain 3"/>
    <property type="match status" value="1"/>
</dbReference>
<keyword evidence="9" id="KW-0573">Peptidoglycan synthesis</keyword>
<keyword evidence="6 13" id="KW-0812">Transmembrane</keyword>
<dbReference type="EC" id="3.4.16.4" evidence="16"/>
<keyword evidence="12" id="KW-0961">Cell wall biogenesis/degradation</keyword>
<dbReference type="AlphaFoldDB" id="A0A3B0RB30"/>
<feature type="domain" description="Penicillin-binding protein transpeptidase" evidence="14">
    <location>
        <begin position="263"/>
        <end position="597"/>
    </location>
</feature>
<evidence type="ECO:0000256" key="7">
    <source>
        <dbReference type="ARBA" id="ARBA00022801"/>
    </source>
</evidence>
<dbReference type="PANTHER" id="PTHR30627:SF2">
    <property type="entry name" value="PEPTIDOGLYCAN D,D-TRANSPEPTIDASE MRDA"/>
    <property type="match status" value="1"/>
</dbReference>
<dbReference type="GO" id="GO:0071972">
    <property type="term" value="F:peptidoglycan L,D-transpeptidase activity"/>
    <property type="evidence" value="ECO:0007669"/>
    <property type="project" value="TreeGrafter"/>
</dbReference>
<keyword evidence="3" id="KW-1003">Cell membrane</keyword>
<evidence type="ECO:0000256" key="10">
    <source>
        <dbReference type="ARBA" id="ARBA00022989"/>
    </source>
</evidence>
<keyword evidence="11 13" id="KW-0472">Membrane</keyword>
<dbReference type="Gene3D" id="3.40.710.10">
    <property type="entry name" value="DD-peptidase/beta-lactamase superfamily"/>
    <property type="match status" value="1"/>
</dbReference>
<comment type="subcellular location">
    <subcellularLocation>
        <location evidence="2">Cell membrane</location>
    </subcellularLocation>
    <subcellularLocation>
        <location evidence="1">Membrane</location>
        <topology evidence="1">Single-pass membrane protein</topology>
    </subcellularLocation>
</comment>
<dbReference type="InterPro" id="IPR001460">
    <property type="entry name" value="PCN-bd_Tpept"/>
</dbReference>